<dbReference type="RefSeq" id="WP_066238688.1">
    <property type="nucleotide sequence ID" value="NZ_LRFC01000008.1"/>
</dbReference>
<dbReference type="GO" id="GO:0009847">
    <property type="term" value="P:spore germination"/>
    <property type="evidence" value="ECO:0007669"/>
    <property type="project" value="InterPro"/>
</dbReference>
<evidence type="ECO:0000256" key="4">
    <source>
        <dbReference type="ARBA" id="ARBA00022729"/>
    </source>
</evidence>
<dbReference type="Gene3D" id="3.30.300.210">
    <property type="entry name" value="Nutrient germinant receptor protein C, domain 3"/>
    <property type="match status" value="1"/>
</dbReference>
<comment type="subcellular location">
    <subcellularLocation>
        <location evidence="1">Membrane</location>
        <topology evidence="1">Lipid-anchor</topology>
    </subcellularLocation>
</comment>
<evidence type="ECO:0000256" key="1">
    <source>
        <dbReference type="ARBA" id="ARBA00004635"/>
    </source>
</evidence>
<dbReference type="Pfam" id="PF25198">
    <property type="entry name" value="Spore_GerAC_N"/>
    <property type="match status" value="1"/>
</dbReference>
<evidence type="ECO:0000313" key="10">
    <source>
        <dbReference type="EMBL" id="KZE67661.1"/>
    </source>
</evidence>
<evidence type="ECO:0000256" key="3">
    <source>
        <dbReference type="ARBA" id="ARBA00022544"/>
    </source>
</evidence>
<name>A0A161TP16_9BACL</name>
<accession>A0A161TP16</accession>
<dbReference type="Pfam" id="PF05504">
    <property type="entry name" value="Spore_GerAC"/>
    <property type="match status" value="1"/>
</dbReference>
<dbReference type="OrthoDB" id="2433998at2"/>
<evidence type="ECO:0000256" key="2">
    <source>
        <dbReference type="ARBA" id="ARBA00007886"/>
    </source>
</evidence>
<dbReference type="NCBIfam" id="TIGR02887">
    <property type="entry name" value="spore_ger_x_C"/>
    <property type="match status" value="1"/>
</dbReference>
<dbReference type="InterPro" id="IPR008844">
    <property type="entry name" value="Spore_GerAC-like"/>
</dbReference>
<dbReference type="InterPro" id="IPR038501">
    <property type="entry name" value="Spore_GerAC_C_sf"/>
</dbReference>
<dbReference type="PANTHER" id="PTHR35789:SF1">
    <property type="entry name" value="SPORE GERMINATION PROTEIN B3"/>
    <property type="match status" value="1"/>
</dbReference>
<evidence type="ECO:0000259" key="9">
    <source>
        <dbReference type="Pfam" id="PF25198"/>
    </source>
</evidence>
<evidence type="ECO:0000259" key="8">
    <source>
        <dbReference type="Pfam" id="PF05504"/>
    </source>
</evidence>
<dbReference type="Proteomes" id="UP000076567">
    <property type="component" value="Unassembled WGS sequence"/>
</dbReference>
<evidence type="ECO:0000256" key="7">
    <source>
        <dbReference type="ARBA" id="ARBA00023288"/>
    </source>
</evidence>
<comment type="caution">
    <text evidence="10">The sequence shown here is derived from an EMBL/GenBank/DDBJ whole genome shotgun (WGS) entry which is preliminary data.</text>
</comment>
<feature type="domain" description="Spore germination GerAC-like C-terminal" evidence="8">
    <location>
        <begin position="206"/>
        <end position="365"/>
    </location>
</feature>
<dbReference type="PANTHER" id="PTHR35789">
    <property type="entry name" value="SPORE GERMINATION PROTEIN B3"/>
    <property type="match status" value="1"/>
</dbReference>
<reference evidence="11" key="1">
    <citation type="submission" date="2016-01" db="EMBL/GenBank/DDBJ databases">
        <title>Draft genome of Chromobacterium sp. F49.</title>
        <authorList>
            <person name="Hong K.W."/>
        </authorList>
    </citation>
    <scope>NUCLEOTIDE SEQUENCE [LARGE SCALE GENOMIC DNA]</scope>
    <source>
        <strain evidence="11">P7IIIA</strain>
    </source>
</reference>
<evidence type="ECO:0000313" key="11">
    <source>
        <dbReference type="Proteomes" id="UP000076567"/>
    </source>
</evidence>
<dbReference type="AlphaFoldDB" id="A0A161TP16"/>
<keyword evidence="11" id="KW-1185">Reference proteome</keyword>
<dbReference type="InterPro" id="IPR057336">
    <property type="entry name" value="GerAC_N"/>
</dbReference>
<keyword evidence="3" id="KW-0309">Germination</keyword>
<keyword evidence="4" id="KW-0732">Signal</keyword>
<keyword evidence="6" id="KW-0564">Palmitate</keyword>
<evidence type="ECO:0000256" key="5">
    <source>
        <dbReference type="ARBA" id="ARBA00023136"/>
    </source>
</evidence>
<keyword evidence="7" id="KW-0449">Lipoprotein</keyword>
<organism evidence="10 11">
    <name type="scientific">Fictibacillus phosphorivorans</name>
    <dbReference type="NCBI Taxonomy" id="1221500"/>
    <lineage>
        <taxon>Bacteria</taxon>
        <taxon>Bacillati</taxon>
        <taxon>Bacillota</taxon>
        <taxon>Bacilli</taxon>
        <taxon>Bacillales</taxon>
        <taxon>Fictibacillaceae</taxon>
        <taxon>Fictibacillus</taxon>
    </lineage>
</organism>
<sequence length="368" mass="41954">MKKKDSLLILCAVLALVGMLAGCAFKDIDKRFFVVSMGVDKSNNPKKPFRVSLKLAIPSAQVQPGKAEFQIISENADSIAEAIRVMKSKVDKDFDFGHCRVLIFDRHILKRHQPEVLNWFMRRRDIQGISYMALGKPTAEMVLRVKVKSERVAGNALNISFDQTTNTSPYIVSEIMNNYYMRLSEDGIDPYLPVIEPLKDTYVINKVALIKGEKLIGELNKDETRVLNELLNTGRKGQIKVRQGDNEFFVNVDRFKTKINLVIPKRKKPYVQVNLKIEGPIEASEKKLENNYELLEDQKLAAEVINKRVEETLKNIQKMGSDPLGLGLLYQAKQGVSAKEVKKWENLYQNIEFKVKTDLKLRGTGTMY</sequence>
<proteinExistence type="inferred from homology"/>
<feature type="domain" description="Spore germination protein N-terminal" evidence="9">
    <location>
        <begin position="26"/>
        <end position="196"/>
    </location>
</feature>
<dbReference type="GO" id="GO:0016020">
    <property type="term" value="C:membrane"/>
    <property type="evidence" value="ECO:0007669"/>
    <property type="project" value="UniProtKB-SubCell"/>
</dbReference>
<evidence type="ECO:0008006" key="12">
    <source>
        <dbReference type="Google" id="ProtNLM"/>
    </source>
</evidence>
<dbReference type="EMBL" id="LRFC01000008">
    <property type="protein sequence ID" value="KZE67661.1"/>
    <property type="molecule type" value="Genomic_DNA"/>
</dbReference>
<protein>
    <recommendedName>
        <fullName evidence="12">Ger(X)C family spore germination protein</fullName>
    </recommendedName>
</protein>
<dbReference type="PROSITE" id="PS51257">
    <property type="entry name" value="PROKAR_LIPOPROTEIN"/>
    <property type="match status" value="1"/>
</dbReference>
<comment type="similarity">
    <text evidence="2">Belongs to the GerABKC lipoprotein family.</text>
</comment>
<dbReference type="InterPro" id="IPR046953">
    <property type="entry name" value="Spore_GerAC-like_C"/>
</dbReference>
<gene>
    <name evidence="10" type="ORF">AWM68_17970</name>
</gene>
<evidence type="ECO:0000256" key="6">
    <source>
        <dbReference type="ARBA" id="ARBA00023139"/>
    </source>
</evidence>
<keyword evidence="5" id="KW-0472">Membrane</keyword>